<evidence type="ECO:0000313" key="2">
    <source>
        <dbReference type="Proteomes" id="UP000273159"/>
    </source>
</evidence>
<organism evidence="1 2">
    <name type="scientific">Pseudarthrobacter phenanthrenivorans</name>
    <name type="common">Arthrobacter phenanthrenivorans</name>
    <dbReference type="NCBI Taxonomy" id="361575"/>
    <lineage>
        <taxon>Bacteria</taxon>
        <taxon>Bacillati</taxon>
        <taxon>Actinomycetota</taxon>
        <taxon>Actinomycetes</taxon>
        <taxon>Micrococcales</taxon>
        <taxon>Micrococcaceae</taxon>
        <taxon>Pseudarthrobacter</taxon>
    </lineage>
</organism>
<gene>
    <name evidence="1" type="ORF">D7Z96_03825</name>
</gene>
<comment type="caution">
    <text evidence="1">The sequence shown here is derived from an EMBL/GenBank/DDBJ whole genome shotgun (WGS) entry which is preliminary data.</text>
</comment>
<dbReference type="Proteomes" id="UP000273159">
    <property type="component" value="Unassembled WGS sequence"/>
</dbReference>
<dbReference type="Gene3D" id="2.120.10.30">
    <property type="entry name" value="TolB, C-terminal domain"/>
    <property type="match status" value="1"/>
</dbReference>
<reference evidence="1 2" key="1">
    <citation type="submission" date="2018-10" db="EMBL/GenBank/DDBJ databases">
        <title>Genome-guide identification and characterization of bacteria that degrade polycyclic aromatic hydrocarbons and resist hexavalent chromium simultaneously.</title>
        <authorList>
            <person name="Feng H."/>
        </authorList>
    </citation>
    <scope>NUCLEOTIDE SEQUENCE [LARGE SCALE GENOMIC DNA]</scope>
    <source>
        <strain evidence="1 2">J015</strain>
    </source>
</reference>
<evidence type="ECO:0000313" key="1">
    <source>
        <dbReference type="EMBL" id="RKO26965.1"/>
    </source>
</evidence>
<accession>A0A3B0G489</accession>
<dbReference type="InterPro" id="IPR011042">
    <property type="entry name" value="6-blade_b-propeller_TolB-like"/>
</dbReference>
<proteinExistence type="predicted"/>
<sequence length="332" mass="34724">MVALLSVVVLTLAAAGVYAVWSFQEAKSGQEAASAVQVVTADALPPEPFLMFRNTAPGQGYGQAATVKLAAPSGERALSGRSCDRVYATRQLVSCLAANTGMPTSFEAVALGRDLKQAGSWPLGGIPSRTRISPDSSLVATTVFVSGHSYASTGFSTETSVRGMDGTDYGNLEDFALLSGGTRIKATDRNIWGVTFVPGQPADFYATASSQGNIWLVRGSLDERTLTVVASGVECPSISPDGTLIAFKKSTSGTLVGHRNAAVLELSTGTVTVLGEQRNVDDQIEWLDNSTVVYGMPRDDSGQDSDVWSLATSAGAVPQLLIENAWSPAVVH</sequence>
<reference evidence="2" key="2">
    <citation type="submission" date="2018-10" db="EMBL/GenBank/DDBJ databases">
        <authorList>
            <person name="Wang Y."/>
            <person name="Wang J."/>
            <person name="Yang X."/>
            <person name="Wang Z."/>
            <person name="Huang Y."/>
        </authorList>
    </citation>
    <scope>NUCLEOTIDE SEQUENCE [LARGE SCALE GENOMIC DNA]</scope>
    <source>
        <strain evidence="2">J015</strain>
    </source>
</reference>
<dbReference type="SUPFAM" id="SSF82171">
    <property type="entry name" value="DPP6 N-terminal domain-like"/>
    <property type="match status" value="1"/>
</dbReference>
<dbReference type="AlphaFoldDB" id="A0A3B0G489"/>
<dbReference type="EMBL" id="RBNH01000002">
    <property type="protein sequence ID" value="RKO26965.1"/>
    <property type="molecule type" value="Genomic_DNA"/>
</dbReference>
<protein>
    <submittedName>
        <fullName evidence="1">Uncharacterized protein</fullName>
    </submittedName>
</protein>
<name>A0A3B0G489_PSEPS</name>